<dbReference type="AlphaFoldDB" id="A0A482XIB4"/>
<organism evidence="2 3">
    <name type="scientific">Laodelphax striatellus</name>
    <name type="common">Small brown planthopper</name>
    <name type="synonym">Delphax striatella</name>
    <dbReference type="NCBI Taxonomy" id="195883"/>
    <lineage>
        <taxon>Eukaryota</taxon>
        <taxon>Metazoa</taxon>
        <taxon>Ecdysozoa</taxon>
        <taxon>Arthropoda</taxon>
        <taxon>Hexapoda</taxon>
        <taxon>Insecta</taxon>
        <taxon>Pterygota</taxon>
        <taxon>Neoptera</taxon>
        <taxon>Paraneoptera</taxon>
        <taxon>Hemiptera</taxon>
        <taxon>Auchenorrhyncha</taxon>
        <taxon>Fulgoroidea</taxon>
        <taxon>Delphacidae</taxon>
        <taxon>Criomorphinae</taxon>
        <taxon>Laodelphax</taxon>
    </lineage>
</organism>
<dbReference type="EMBL" id="QKKF02009603">
    <property type="protein sequence ID" value="RZF45249.1"/>
    <property type="molecule type" value="Genomic_DNA"/>
</dbReference>
<evidence type="ECO:0000313" key="2">
    <source>
        <dbReference type="EMBL" id="RZF45249.1"/>
    </source>
</evidence>
<dbReference type="Proteomes" id="UP000291343">
    <property type="component" value="Unassembled WGS sequence"/>
</dbReference>
<comment type="caution">
    <text evidence="2">The sequence shown here is derived from an EMBL/GenBank/DDBJ whole genome shotgun (WGS) entry which is preliminary data.</text>
</comment>
<reference evidence="2 3" key="1">
    <citation type="journal article" date="2017" name="Gigascience">
        <title>Genome sequence of the small brown planthopper, Laodelphax striatellus.</title>
        <authorList>
            <person name="Zhu J."/>
            <person name="Jiang F."/>
            <person name="Wang X."/>
            <person name="Yang P."/>
            <person name="Bao Y."/>
            <person name="Zhao W."/>
            <person name="Wang W."/>
            <person name="Lu H."/>
            <person name="Wang Q."/>
            <person name="Cui N."/>
            <person name="Li J."/>
            <person name="Chen X."/>
            <person name="Luo L."/>
            <person name="Yu J."/>
            <person name="Kang L."/>
            <person name="Cui F."/>
        </authorList>
    </citation>
    <scope>NUCLEOTIDE SEQUENCE [LARGE SCALE GENOMIC DNA]</scope>
    <source>
        <strain evidence="2">Lst14</strain>
    </source>
</reference>
<accession>A0A482XIB4</accession>
<evidence type="ECO:0000256" key="1">
    <source>
        <dbReference type="SAM" id="Phobius"/>
    </source>
</evidence>
<feature type="transmembrane region" description="Helical" evidence="1">
    <location>
        <begin position="12"/>
        <end position="34"/>
    </location>
</feature>
<keyword evidence="1" id="KW-0812">Transmembrane</keyword>
<keyword evidence="1" id="KW-1133">Transmembrane helix</keyword>
<name>A0A482XIB4_LAOST</name>
<evidence type="ECO:0000313" key="3">
    <source>
        <dbReference type="Proteomes" id="UP000291343"/>
    </source>
</evidence>
<feature type="non-terminal residue" evidence="2">
    <location>
        <position position="124"/>
    </location>
</feature>
<keyword evidence="1" id="KW-0472">Membrane</keyword>
<dbReference type="InParanoid" id="A0A482XIB4"/>
<keyword evidence="3" id="KW-1185">Reference proteome</keyword>
<dbReference type="SMR" id="A0A482XIB4"/>
<sequence>MNESERELIDPVLWIAVAGGVLFVIILILLVLIIRRKHRSQLTQERTSEHDLTKSRTELLTVIGPTEDDRNPDVIPSANVVGCTVNAQYLQDKWEEQIVVRELQPHLPPDKLHRISTEELAKSF</sequence>
<proteinExistence type="predicted"/>
<protein>
    <submittedName>
        <fullName evidence="2">Uncharacterized protein</fullName>
    </submittedName>
</protein>
<gene>
    <name evidence="2" type="ORF">LSTR_LSTR017644</name>
</gene>